<dbReference type="OrthoDB" id="981524at2"/>
<reference evidence="2 3" key="1">
    <citation type="journal article" date="2011" name="J. Bacteriol.">
        <title>Genome sequence of the algicidal bacterium Kordia algicida OT-1.</title>
        <authorList>
            <person name="Lee H.S."/>
            <person name="Kang S.G."/>
            <person name="Kwon K.K."/>
            <person name="Lee J.H."/>
            <person name="Kim S.J."/>
        </authorList>
    </citation>
    <scope>NUCLEOTIDE SEQUENCE [LARGE SCALE GENOMIC DNA]</scope>
    <source>
        <strain evidence="2 3">OT-1</strain>
    </source>
</reference>
<feature type="transmembrane region" description="Helical" evidence="1">
    <location>
        <begin position="80"/>
        <end position="102"/>
    </location>
</feature>
<evidence type="ECO:0000313" key="2">
    <source>
        <dbReference type="EMBL" id="EDP94904.1"/>
    </source>
</evidence>
<evidence type="ECO:0000313" key="3">
    <source>
        <dbReference type="Proteomes" id="UP000002945"/>
    </source>
</evidence>
<dbReference type="HOGENOM" id="CLU_118087_0_0_10"/>
<dbReference type="Proteomes" id="UP000002945">
    <property type="component" value="Unassembled WGS sequence"/>
</dbReference>
<keyword evidence="1" id="KW-1133">Transmembrane helix</keyword>
<dbReference type="eggNOG" id="ENOG50331WR">
    <property type="taxonomic scope" value="Bacteria"/>
</dbReference>
<name>A9E7J0_9FLAO</name>
<keyword evidence="3" id="KW-1185">Reference proteome</keyword>
<dbReference type="AlphaFoldDB" id="A9E7J0"/>
<organism evidence="2 3">
    <name type="scientific">Kordia algicida OT-1</name>
    <dbReference type="NCBI Taxonomy" id="391587"/>
    <lineage>
        <taxon>Bacteria</taxon>
        <taxon>Pseudomonadati</taxon>
        <taxon>Bacteroidota</taxon>
        <taxon>Flavobacteriia</taxon>
        <taxon>Flavobacteriales</taxon>
        <taxon>Flavobacteriaceae</taxon>
        <taxon>Kordia</taxon>
    </lineage>
</organism>
<dbReference type="RefSeq" id="WP_007094327.1">
    <property type="nucleotide sequence ID" value="NZ_CP142125.1"/>
</dbReference>
<sequence length="176" mass="20136">MKKNELHNDKSAGFTTPKDYFNTFEDRLFDTLHSESMLPEKEGFKVPDAYFDGLEDSLSTKLFAKEETTKVIPLQRKKNYFTYIGYAAAACILFLGVITFIGNSDSSELSNIDNVVNTEINSFIENDLIALNNYELMNVYEEENIDVSTIFEVDLNETETIDYLENSADPYDLLIE</sequence>
<accession>A9E7J0</accession>
<evidence type="ECO:0000256" key="1">
    <source>
        <dbReference type="SAM" id="Phobius"/>
    </source>
</evidence>
<protein>
    <submittedName>
        <fullName evidence="2">Uncharacterized protein</fullName>
    </submittedName>
</protein>
<dbReference type="STRING" id="391587.KAOT1_08824"/>
<comment type="caution">
    <text evidence="2">The sequence shown here is derived from an EMBL/GenBank/DDBJ whole genome shotgun (WGS) entry which is preliminary data.</text>
</comment>
<proteinExistence type="predicted"/>
<dbReference type="EMBL" id="ABIB01000012">
    <property type="protein sequence ID" value="EDP94904.1"/>
    <property type="molecule type" value="Genomic_DNA"/>
</dbReference>
<keyword evidence="1" id="KW-0812">Transmembrane</keyword>
<gene>
    <name evidence="2" type="ORF">KAOT1_08824</name>
</gene>
<keyword evidence="1" id="KW-0472">Membrane</keyword>